<evidence type="ECO:0000313" key="1">
    <source>
        <dbReference type="EMBL" id="TKK73620.1"/>
    </source>
</evidence>
<comment type="caution">
    <text evidence="1">The sequence shown here is derived from an EMBL/GenBank/DDBJ whole genome shotgun (WGS) entry which is preliminary data.</text>
</comment>
<dbReference type="AlphaFoldDB" id="A0A4U3LE27"/>
<dbReference type="PANTHER" id="PTHR43667:SF2">
    <property type="entry name" value="FATTY ACID C-METHYL TRANSFERASE"/>
    <property type="match status" value="1"/>
</dbReference>
<organism evidence="1 2">
    <name type="scientific">Kribbella jiaozuonensis</name>
    <dbReference type="NCBI Taxonomy" id="2575441"/>
    <lineage>
        <taxon>Bacteria</taxon>
        <taxon>Bacillati</taxon>
        <taxon>Actinomycetota</taxon>
        <taxon>Actinomycetes</taxon>
        <taxon>Propionibacteriales</taxon>
        <taxon>Kribbellaceae</taxon>
        <taxon>Kribbella</taxon>
    </lineage>
</organism>
<dbReference type="Gene3D" id="3.40.50.150">
    <property type="entry name" value="Vaccinia Virus protein VP39"/>
    <property type="match status" value="1"/>
</dbReference>
<gene>
    <name evidence="1" type="ORF">FDA38_40765</name>
</gene>
<dbReference type="Pfam" id="PF07103">
    <property type="entry name" value="DUF1365"/>
    <property type="match status" value="1"/>
</dbReference>
<proteinExistence type="predicted"/>
<dbReference type="CDD" id="cd02440">
    <property type="entry name" value="AdoMet_MTases"/>
    <property type="match status" value="1"/>
</dbReference>
<dbReference type="SUPFAM" id="SSF53335">
    <property type="entry name" value="S-adenosyl-L-methionine-dependent methyltransferases"/>
    <property type="match status" value="1"/>
</dbReference>
<dbReference type="PANTHER" id="PTHR43667">
    <property type="entry name" value="CYCLOPROPANE-FATTY-ACYL-PHOSPHOLIPID SYNTHASE"/>
    <property type="match status" value="1"/>
</dbReference>
<evidence type="ECO:0000313" key="2">
    <source>
        <dbReference type="Proteomes" id="UP000305836"/>
    </source>
</evidence>
<dbReference type="InterPro" id="IPR010775">
    <property type="entry name" value="DUF1365"/>
</dbReference>
<dbReference type="OrthoDB" id="9782855at2"/>
<dbReference type="Pfam" id="PF02353">
    <property type="entry name" value="CMAS"/>
    <property type="match status" value="1"/>
</dbReference>
<name>A0A4U3LE27_9ACTN</name>
<protein>
    <submittedName>
        <fullName evidence="1">DUF1365 family protein</fullName>
    </submittedName>
</protein>
<accession>A0A4U3LE27</accession>
<sequence>MSRRGRGGGVLRGALVTIVGEIPTLPAVVTGFVRHARSIPIRHAFRHRVYQWLVDLDDLPRLPWYLRPLGGFDVRDHLGGDGPTIKAGVRRYLAEQGIEYDGRIVMLANARVLGHVFDPITVFWCVDSPYVVAEVHNTYGERHAYLLTPDAEGTAETAKKFYVSPFNDVSGDYQLRFELDRSRVRVQVSLSRGHHRVFGASFDGVPRPATRRAVLAAAVRMPLMPQRVSALIRMHGVWLWARRLPVLKRSPTLRGRVARLIVSRVLNRVPVRTVFPDGTVRGQGEPVLRIVRPDSLYERLAQNPKIGLGEAYTAGDWEPGEETDLGELLTPFAERLTKLVPRPLVRFRTLVDQRVPDRLRNTPDGARSNISAHYDLSNALFAAFLDPGMSYSSAMFESPDDLLEDAQTRKIEHILDLAGVRRGSRVLEIGIGWGTLAIAAARRGARVTGITLSREQLTLARERVADAGLSDRVDLRLQDYRAVTGSYDAIVSVEMIEAVGEEFWPEYFGTLDRLLAPGGSVALQAILMDHNRMLATRNSYSWIQKYIFPGGLIPSRTAIDETLAHHTALAVQADLRFGPDYAETLRRWRRQFIANWPAVRAQGFDETFRRTWEFYLAYSEAGFASGYLDVGQLLLRRSDPRPESGRTPAGRSA</sequence>
<dbReference type="InterPro" id="IPR050723">
    <property type="entry name" value="CFA/CMAS"/>
</dbReference>
<dbReference type="EMBL" id="SZPZ01000007">
    <property type="protein sequence ID" value="TKK73620.1"/>
    <property type="molecule type" value="Genomic_DNA"/>
</dbReference>
<dbReference type="InterPro" id="IPR029063">
    <property type="entry name" value="SAM-dependent_MTases_sf"/>
</dbReference>
<reference evidence="1 2" key="1">
    <citation type="submission" date="2019-04" db="EMBL/GenBank/DDBJ databases">
        <title>Kribbella sp. NEAU-THZ 27 nov., a novel actinomycete isolated from soil.</title>
        <authorList>
            <person name="Duan L."/>
        </authorList>
    </citation>
    <scope>NUCLEOTIDE SEQUENCE [LARGE SCALE GENOMIC DNA]</scope>
    <source>
        <strain evidence="2">NEAU-THZ27</strain>
    </source>
</reference>
<dbReference type="Proteomes" id="UP000305836">
    <property type="component" value="Unassembled WGS sequence"/>
</dbReference>
<keyword evidence="2" id="KW-1185">Reference proteome</keyword>